<comment type="caution">
    <text evidence="1">The sequence shown here is derived from an EMBL/GenBank/DDBJ whole genome shotgun (WGS) entry which is preliminary data.</text>
</comment>
<proteinExistence type="predicted"/>
<protein>
    <submittedName>
        <fullName evidence="1">Retrovirus-related Pol polyprotein from transposon TNT 1-94</fullName>
    </submittedName>
</protein>
<dbReference type="EMBL" id="JACGWN010000001">
    <property type="protein sequence ID" value="KAL0462951.1"/>
    <property type="molecule type" value="Genomic_DNA"/>
</dbReference>
<gene>
    <name evidence="1" type="ORF">Slati_0182700</name>
</gene>
<sequence>MKDCSSGVAPIMKDDKLHLNQCPRNDHERKQLKDIPCFCYWKFMYAQVCTKLDIAFAMGSWEDIGVIRVWTIGGLQRKSSDFAGCVDSRKSRSGYMFMIANGAVSWRSAEWTLIATSTMEAKFVSCFEVT</sequence>
<dbReference type="CDD" id="cd09272">
    <property type="entry name" value="RNase_HI_RT_Ty1"/>
    <property type="match status" value="1"/>
</dbReference>
<accession>A0AAW2YBE3</accession>
<reference evidence="1" key="1">
    <citation type="submission" date="2020-06" db="EMBL/GenBank/DDBJ databases">
        <authorList>
            <person name="Li T."/>
            <person name="Hu X."/>
            <person name="Zhang T."/>
            <person name="Song X."/>
            <person name="Zhang H."/>
            <person name="Dai N."/>
            <person name="Sheng W."/>
            <person name="Hou X."/>
            <person name="Wei L."/>
        </authorList>
    </citation>
    <scope>NUCLEOTIDE SEQUENCE</scope>
    <source>
        <strain evidence="1">KEN1</strain>
        <tissue evidence="1">Leaf</tissue>
    </source>
</reference>
<reference evidence="1" key="2">
    <citation type="journal article" date="2024" name="Plant">
        <title>Genomic evolution and insights into agronomic trait innovations of Sesamum species.</title>
        <authorList>
            <person name="Miao H."/>
            <person name="Wang L."/>
            <person name="Qu L."/>
            <person name="Liu H."/>
            <person name="Sun Y."/>
            <person name="Le M."/>
            <person name="Wang Q."/>
            <person name="Wei S."/>
            <person name="Zheng Y."/>
            <person name="Lin W."/>
            <person name="Duan Y."/>
            <person name="Cao H."/>
            <person name="Xiong S."/>
            <person name="Wang X."/>
            <person name="Wei L."/>
            <person name="Li C."/>
            <person name="Ma Q."/>
            <person name="Ju M."/>
            <person name="Zhao R."/>
            <person name="Li G."/>
            <person name="Mu C."/>
            <person name="Tian Q."/>
            <person name="Mei H."/>
            <person name="Zhang T."/>
            <person name="Gao T."/>
            <person name="Zhang H."/>
        </authorList>
    </citation>
    <scope>NUCLEOTIDE SEQUENCE</scope>
    <source>
        <strain evidence="1">KEN1</strain>
    </source>
</reference>
<organism evidence="1">
    <name type="scientific">Sesamum latifolium</name>
    <dbReference type="NCBI Taxonomy" id="2727402"/>
    <lineage>
        <taxon>Eukaryota</taxon>
        <taxon>Viridiplantae</taxon>
        <taxon>Streptophyta</taxon>
        <taxon>Embryophyta</taxon>
        <taxon>Tracheophyta</taxon>
        <taxon>Spermatophyta</taxon>
        <taxon>Magnoliopsida</taxon>
        <taxon>eudicotyledons</taxon>
        <taxon>Gunneridae</taxon>
        <taxon>Pentapetalae</taxon>
        <taxon>asterids</taxon>
        <taxon>lamiids</taxon>
        <taxon>Lamiales</taxon>
        <taxon>Pedaliaceae</taxon>
        <taxon>Sesamum</taxon>
    </lineage>
</organism>
<dbReference type="AlphaFoldDB" id="A0AAW2YBE3"/>
<evidence type="ECO:0000313" key="1">
    <source>
        <dbReference type="EMBL" id="KAL0462951.1"/>
    </source>
</evidence>
<name>A0AAW2YBE3_9LAMI</name>